<evidence type="ECO:0000313" key="2">
    <source>
        <dbReference type="Proteomes" id="UP001139485"/>
    </source>
</evidence>
<sequence>MPTVMQWTKRLLAKIEDQKRYADPFEKRYCNEYVLPFLAREYAEVYPGLVVASADGRVTDRVLTGSLHSMLDIPKSGTAGIVVDALTERLGLAGIGAEDKAADGLLRAAWDDNDLDVMHHEGHRESLIGARAFASAARSTTDDQKAVVGIESATQAAVIRSQQVPYNVVGYLKTWTDEWTNQRRGLLRLPGYDRDLAESETEMRDPEGSSETSRWQVVGEPRPTGLTEVPVVELAPRGRLIKDPVSEIAPIASLIDIVDLVEGLLVFAGHFGAVPIRYVEGLEVPRDPKDPSKPLLGPDGKPMIGFNPRADHTWFGGKGVKFGQLEPAGLASFVTWAEHASAKVRAKTALASTYFSLDLKSHMSAELLKTDEAPMVRRVNRMGQHGSLNQSWRRLGKHILAIESPSTRTRVTPRWVDPETRIESQLVDQFTKLTASGLGVAAVAEKVLHWDTETVTAAVDEYEATRSRRLAEEQDPLERLSRDFLGDNASLVS</sequence>
<protein>
    <recommendedName>
        <fullName evidence="3">Phage portal protein</fullName>
    </recommendedName>
</protein>
<dbReference type="RefSeq" id="WP_250828877.1">
    <property type="nucleotide sequence ID" value="NZ_JAMOIL010000045.1"/>
</dbReference>
<dbReference type="EMBL" id="JAMOIL010000045">
    <property type="protein sequence ID" value="MCM0622708.1"/>
    <property type="molecule type" value="Genomic_DNA"/>
</dbReference>
<gene>
    <name evidence="1" type="ORF">M8330_20670</name>
</gene>
<name>A0A9X2DB75_9ACTN</name>
<dbReference type="Proteomes" id="UP001139485">
    <property type="component" value="Unassembled WGS sequence"/>
</dbReference>
<proteinExistence type="predicted"/>
<evidence type="ECO:0008006" key="3">
    <source>
        <dbReference type="Google" id="ProtNLM"/>
    </source>
</evidence>
<accession>A0A9X2DB75</accession>
<comment type="caution">
    <text evidence="1">The sequence shown here is derived from an EMBL/GenBank/DDBJ whole genome shotgun (WGS) entry which is preliminary data.</text>
</comment>
<evidence type="ECO:0000313" key="1">
    <source>
        <dbReference type="EMBL" id="MCM0622708.1"/>
    </source>
</evidence>
<reference evidence="1" key="1">
    <citation type="submission" date="2022-05" db="EMBL/GenBank/DDBJ databases">
        <authorList>
            <person name="Tuo L."/>
        </authorList>
    </citation>
    <scope>NUCLEOTIDE SEQUENCE</scope>
    <source>
        <strain evidence="1">BSK12Z-4</strain>
    </source>
</reference>
<organism evidence="1 2">
    <name type="scientific">Nocardioides bruguierae</name>
    <dbReference type="NCBI Taxonomy" id="2945102"/>
    <lineage>
        <taxon>Bacteria</taxon>
        <taxon>Bacillati</taxon>
        <taxon>Actinomycetota</taxon>
        <taxon>Actinomycetes</taxon>
        <taxon>Propionibacteriales</taxon>
        <taxon>Nocardioidaceae</taxon>
        <taxon>Nocardioides</taxon>
    </lineage>
</organism>
<dbReference type="AlphaFoldDB" id="A0A9X2DB75"/>
<keyword evidence="2" id="KW-1185">Reference proteome</keyword>